<name>A0A0P7AIC5_9FLAO</name>
<sequence>MIDFYKQINEVAKNLPELPKRPKKNFFDILGVERKETINSKMLAYFFDPNEEHGFGTLFFDCLLRVLSEKSNCDRFIQDFSEPFEIAIEVATSSADSPEDRLKRIDLLITGSQWSIIIENKLFHHLANPLDVYEQHVINDKKIRKEDITGIILSLDTKSEVACKVHETQFFNVTHQELINKVQQHLILTDIENDIDIFYLREYAKTINSHYKNKMNEPMSDKIVASLIEQKEAVNNIIKKRTASINYIDEKIIEVFAEKGYRYEKGWYYDPKYKNIRFFITPTEVILETNSIGIAYELWDDSLSKVGIENIKLIQEKLINPEEGRFDISAKHDKGNTMKRVVTYRDENFLSHKEDTIKGKLGAILDNHFFNDGGVIQNVQCYLPETLQATTTEDN</sequence>
<evidence type="ECO:0008006" key="3">
    <source>
        <dbReference type="Google" id="ProtNLM"/>
    </source>
</evidence>
<proteinExistence type="predicted"/>
<accession>A0A0P7AIC5</accession>
<reference evidence="1 2" key="1">
    <citation type="submission" date="2015-09" db="EMBL/GenBank/DDBJ databases">
        <title>Genome sequence of the marine flavobacterium Croceitalea dokdonensis DOKDO 023 that contains proton- and sodium-pumping rhodopsins.</title>
        <authorList>
            <person name="Kwon S.-K."/>
            <person name="Lee H.K."/>
            <person name="Kwak M.-J."/>
            <person name="Kim J.F."/>
        </authorList>
    </citation>
    <scope>NUCLEOTIDE SEQUENCE [LARGE SCALE GENOMIC DNA]</scope>
    <source>
        <strain evidence="1 2">DOKDO 023</strain>
    </source>
</reference>
<evidence type="ECO:0000313" key="2">
    <source>
        <dbReference type="Proteomes" id="UP000050280"/>
    </source>
</evidence>
<keyword evidence="2" id="KW-1185">Reference proteome</keyword>
<protein>
    <recommendedName>
        <fullName evidence="3">PD-(D/E)XK nuclease superfamily protein</fullName>
    </recommendedName>
</protein>
<dbReference type="Proteomes" id="UP000050280">
    <property type="component" value="Unassembled WGS sequence"/>
</dbReference>
<dbReference type="STRING" id="1300341.I595_2779"/>
<dbReference type="RefSeq" id="WP_054559787.1">
    <property type="nucleotide sequence ID" value="NZ_LDJX01000005.1"/>
</dbReference>
<dbReference type="OrthoDB" id="1099676at2"/>
<gene>
    <name evidence="1" type="ORF">I595_2779</name>
</gene>
<organism evidence="1 2">
    <name type="scientific">Croceitalea dokdonensis DOKDO 023</name>
    <dbReference type="NCBI Taxonomy" id="1300341"/>
    <lineage>
        <taxon>Bacteria</taxon>
        <taxon>Pseudomonadati</taxon>
        <taxon>Bacteroidota</taxon>
        <taxon>Flavobacteriia</taxon>
        <taxon>Flavobacteriales</taxon>
        <taxon>Flavobacteriaceae</taxon>
        <taxon>Croceitalea</taxon>
    </lineage>
</organism>
<dbReference type="AlphaFoldDB" id="A0A0P7AIC5"/>
<dbReference type="InterPro" id="IPR029470">
    <property type="entry name" value="PDDEXK_4"/>
</dbReference>
<comment type="caution">
    <text evidence="1">The sequence shown here is derived from an EMBL/GenBank/DDBJ whole genome shotgun (WGS) entry which is preliminary data.</text>
</comment>
<evidence type="ECO:0000313" key="1">
    <source>
        <dbReference type="EMBL" id="KPM31512.1"/>
    </source>
</evidence>
<dbReference type="EMBL" id="LDJX01000005">
    <property type="protein sequence ID" value="KPM31512.1"/>
    <property type="molecule type" value="Genomic_DNA"/>
</dbReference>
<dbReference type="Pfam" id="PF14281">
    <property type="entry name" value="PDDEXK_4"/>
    <property type="match status" value="1"/>
</dbReference>